<reference evidence="1" key="1">
    <citation type="submission" date="2022-03" db="EMBL/GenBank/DDBJ databases">
        <authorList>
            <person name="Sayadi A."/>
        </authorList>
    </citation>
    <scope>NUCLEOTIDE SEQUENCE</scope>
</reference>
<dbReference type="AlphaFoldDB" id="A0A9P0P6T9"/>
<sequence length="93" mass="10110">MERIARKEAAEEIVHPSSSCAKAIQTKTAAFPTFDFGPGIFQEIFRILGPHRPRGYSILQLLQAQLSTRRVILCQAASILPNGSSIPPPPPAT</sequence>
<gene>
    <name evidence="1" type="ORF">ACAOBT_LOCUS10495</name>
</gene>
<keyword evidence="2" id="KW-1185">Reference proteome</keyword>
<evidence type="ECO:0000313" key="2">
    <source>
        <dbReference type="Proteomes" id="UP001152888"/>
    </source>
</evidence>
<proteinExistence type="predicted"/>
<protein>
    <submittedName>
        <fullName evidence="1">Uncharacterized protein</fullName>
    </submittedName>
</protein>
<dbReference type="OrthoDB" id="8196390at2759"/>
<dbReference type="EMBL" id="CAKOFQ010006808">
    <property type="protein sequence ID" value="CAH1973346.1"/>
    <property type="molecule type" value="Genomic_DNA"/>
</dbReference>
<name>A0A9P0P6T9_ACAOB</name>
<comment type="caution">
    <text evidence="1">The sequence shown here is derived from an EMBL/GenBank/DDBJ whole genome shotgun (WGS) entry which is preliminary data.</text>
</comment>
<organism evidence="1 2">
    <name type="scientific">Acanthoscelides obtectus</name>
    <name type="common">Bean weevil</name>
    <name type="synonym">Bruchus obtectus</name>
    <dbReference type="NCBI Taxonomy" id="200917"/>
    <lineage>
        <taxon>Eukaryota</taxon>
        <taxon>Metazoa</taxon>
        <taxon>Ecdysozoa</taxon>
        <taxon>Arthropoda</taxon>
        <taxon>Hexapoda</taxon>
        <taxon>Insecta</taxon>
        <taxon>Pterygota</taxon>
        <taxon>Neoptera</taxon>
        <taxon>Endopterygota</taxon>
        <taxon>Coleoptera</taxon>
        <taxon>Polyphaga</taxon>
        <taxon>Cucujiformia</taxon>
        <taxon>Chrysomeloidea</taxon>
        <taxon>Chrysomelidae</taxon>
        <taxon>Bruchinae</taxon>
        <taxon>Bruchini</taxon>
        <taxon>Acanthoscelides</taxon>
    </lineage>
</organism>
<accession>A0A9P0P6T9</accession>
<dbReference type="Proteomes" id="UP001152888">
    <property type="component" value="Unassembled WGS sequence"/>
</dbReference>
<evidence type="ECO:0000313" key="1">
    <source>
        <dbReference type="EMBL" id="CAH1973346.1"/>
    </source>
</evidence>